<organism evidence="2 3">
    <name type="scientific">Thecamonas trahens ATCC 50062</name>
    <dbReference type="NCBI Taxonomy" id="461836"/>
    <lineage>
        <taxon>Eukaryota</taxon>
        <taxon>Apusozoa</taxon>
        <taxon>Apusomonadida</taxon>
        <taxon>Apusomonadidae</taxon>
        <taxon>Thecamonas</taxon>
    </lineage>
</organism>
<feature type="compositionally biased region" description="Low complexity" evidence="1">
    <location>
        <begin position="1"/>
        <end position="11"/>
    </location>
</feature>
<dbReference type="GeneID" id="25567262"/>
<dbReference type="RefSeq" id="XP_013755044.1">
    <property type="nucleotide sequence ID" value="XM_013899590.1"/>
</dbReference>
<gene>
    <name evidence="2" type="ORF">AMSG_08610</name>
</gene>
<evidence type="ECO:0000313" key="3">
    <source>
        <dbReference type="Proteomes" id="UP000054408"/>
    </source>
</evidence>
<evidence type="ECO:0000256" key="1">
    <source>
        <dbReference type="SAM" id="MobiDB-lite"/>
    </source>
</evidence>
<name>A0A0L0DKI7_THETB</name>
<dbReference type="AlphaFoldDB" id="A0A0L0DKI7"/>
<protein>
    <submittedName>
        <fullName evidence="2">Uncharacterized protein</fullName>
    </submittedName>
</protein>
<evidence type="ECO:0000313" key="2">
    <source>
        <dbReference type="EMBL" id="KNC52730.1"/>
    </source>
</evidence>
<feature type="region of interest" description="Disordered" evidence="1">
    <location>
        <begin position="1"/>
        <end position="24"/>
    </location>
</feature>
<sequence>MAGLLARARTAADADEGTSAGWPTMAHTHVVNNGAIYPAVDVARRVRVGLTYRAEALNRELWRRAVLKKMLQETSVAGRALLRRLPVGQAIK</sequence>
<reference evidence="2 3" key="1">
    <citation type="submission" date="2010-05" db="EMBL/GenBank/DDBJ databases">
        <title>The Genome Sequence of Thecamonas trahens ATCC 50062.</title>
        <authorList>
            <consortium name="The Broad Institute Genome Sequencing Platform"/>
            <person name="Russ C."/>
            <person name="Cuomo C."/>
            <person name="Shea T."/>
            <person name="Young S.K."/>
            <person name="Zeng Q."/>
            <person name="Koehrsen M."/>
            <person name="Haas B."/>
            <person name="Borodovsky M."/>
            <person name="Guigo R."/>
            <person name="Alvarado L."/>
            <person name="Berlin A."/>
            <person name="Bochicchio J."/>
            <person name="Borenstein D."/>
            <person name="Chapman S."/>
            <person name="Chen Z."/>
            <person name="Freedman E."/>
            <person name="Gellesch M."/>
            <person name="Goldberg J."/>
            <person name="Griggs A."/>
            <person name="Gujja S."/>
            <person name="Heilman E."/>
            <person name="Heiman D."/>
            <person name="Hepburn T."/>
            <person name="Howarth C."/>
            <person name="Jen D."/>
            <person name="Larson L."/>
            <person name="Mehta T."/>
            <person name="Park D."/>
            <person name="Pearson M."/>
            <person name="Roberts A."/>
            <person name="Saif S."/>
            <person name="Shenoy N."/>
            <person name="Sisk P."/>
            <person name="Stolte C."/>
            <person name="Sykes S."/>
            <person name="Thomson T."/>
            <person name="Walk T."/>
            <person name="White J."/>
            <person name="Yandava C."/>
            <person name="Burger G."/>
            <person name="Gray M.W."/>
            <person name="Holland P.W.H."/>
            <person name="King N."/>
            <person name="Lang F.B.F."/>
            <person name="Roger A.J."/>
            <person name="Ruiz-Trillo I."/>
            <person name="Lander E."/>
            <person name="Nusbaum C."/>
        </authorList>
    </citation>
    <scope>NUCLEOTIDE SEQUENCE [LARGE SCALE GENOMIC DNA]</scope>
    <source>
        <strain evidence="2 3">ATCC 50062</strain>
    </source>
</reference>
<accession>A0A0L0DKI7</accession>
<dbReference type="EMBL" id="GL349475">
    <property type="protein sequence ID" value="KNC52730.1"/>
    <property type="molecule type" value="Genomic_DNA"/>
</dbReference>
<dbReference type="Proteomes" id="UP000054408">
    <property type="component" value="Unassembled WGS sequence"/>
</dbReference>
<proteinExistence type="predicted"/>
<keyword evidence="3" id="KW-1185">Reference proteome</keyword>